<feature type="region of interest" description="Disordered" evidence="1">
    <location>
        <begin position="175"/>
        <end position="217"/>
    </location>
</feature>
<name>A0A067CM65_SAPPC</name>
<dbReference type="AlphaFoldDB" id="A0A067CM65"/>
<evidence type="ECO:0000313" key="2">
    <source>
        <dbReference type="EMBL" id="KDO27626.1"/>
    </source>
</evidence>
<gene>
    <name evidence="2" type="ORF">SPRG_06896</name>
</gene>
<feature type="compositionally biased region" description="Polar residues" evidence="1">
    <location>
        <begin position="177"/>
        <end position="195"/>
    </location>
</feature>
<evidence type="ECO:0000256" key="1">
    <source>
        <dbReference type="SAM" id="MobiDB-lite"/>
    </source>
</evidence>
<organism evidence="2 3">
    <name type="scientific">Saprolegnia parasitica (strain CBS 223.65)</name>
    <dbReference type="NCBI Taxonomy" id="695850"/>
    <lineage>
        <taxon>Eukaryota</taxon>
        <taxon>Sar</taxon>
        <taxon>Stramenopiles</taxon>
        <taxon>Oomycota</taxon>
        <taxon>Saprolegniomycetes</taxon>
        <taxon>Saprolegniales</taxon>
        <taxon>Saprolegniaceae</taxon>
        <taxon>Saprolegnia</taxon>
    </lineage>
</organism>
<dbReference type="RefSeq" id="XP_012201748.1">
    <property type="nucleotide sequence ID" value="XM_012346358.1"/>
</dbReference>
<feature type="compositionally biased region" description="Polar residues" evidence="1">
    <location>
        <begin position="208"/>
        <end position="217"/>
    </location>
</feature>
<evidence type="ECO:0000313" key="3">
    <source>
        <dbReference type="Proteomes" id="UP000030745"/>
    </source>
</evidence>
<dbReference type="OrthoDB" id="10611571at2759"/>
<dbReference type="GeneID" id="24129214"/>
<dbReference type="Proteomes" id="UP000030745">
    <property type="component" value="Unassembled WGS sequence"/>
</dbReference>
<dbReference type="KEGG" id="spar:SPRG_06896"/>
<keyword evidence="3" id="KW-1185">Reference proteome</keyword>
<reference evidence="2 3" key="1">
    <citation type="journal article" date="2013" name="PLoS Genet.">
        <title>Distinctive expansion of potential virulence genes in the genome of the oomycete fish pathogen Saprolegnia parasitica.</title>
        <authorList>
            <person name="Jiang R.H."/>
            <person name="de Bruijn I."/>
            <person name="Haas B.J."/>
            <person name="Belmonte R."/>
            <person name="Lobach L."/>
            <person name="Christie J."/>
            <person name="van den Ackerveken G."/>
            <person name="Bottin A."/>
            <person name="Bulone V."/>
            <person name="Diaz-Moreno S.M."/>
            <person name="Dumas B."/>
            <person name="Fan L."/>
            <person name="Gaulin E."/>
            <person name="Govers F."/>
            <person name="Grenville-Briggs L.J."/>
            <person name="Horner N.R."/>
            <person name="Levin J.Z."/>
            <person name="Mammella M."/>
            <person name="Meijer H.J."/>
            <person name="Morris P."/>
            <person name="Nusbaum C."/>
            <person name="Oome S."/>
            <person name="Phillips A.J."/>
            <person name="van Rooyen D."/>
            <person name="Rzeszutek E."/>
            <person name="Saraiva M."/>
            <person name="Secombes C.J."/>
            <person name="Seidl M.F."/>
            <person name="Snel B."/>
            <person name="Stassen J.H."/>
            <person name="Sykes S."/>
            <person name="Tripathy S."/>
            <person name="van den Berg H."/>
            <person name="Vega-Arreguin J.C."/>
            <person name="Wawra S."/>
            <person name="Young S.K."/>
            <person name="Zeng Q."/>
            <person name="Dieguez-Uribeondo J."/>
            <person name="Russ C."/>
            <person name="Tyler B.M."/>
            <person name="van West P."/>
        </authorList>
    </citation>
    <scope>NUCLEOTIDE SEQUENCE [LARGE SCALE GENOMIC DNA]</scope>
    <source>
        <strain evidence="2 3">CBS 223.65</strain>
    </source>
</reference>
<accession>A0A067CM65</accession>
<sequence length="217" mass="22891">MKTTSPLAPCGSQRAAPIQEQVAALDTAFFHSSESPCIGNDPAESLTTAIQALQPLLTKSAAATYPSHILDFAVQCIAALPVETSAVVREIQKLRYVLPDQMPCSMVARSVMHAPPSTSLSIASKPEAHNVGWSNGANPTSQVSINGQYAADAHAMTPETTRNVRPKRDMDQAAMFSANSQARPTETDLPRSSGSEKPGWAQPATFGRSASESATGI</sequence>
<dbReference type="VEuPathDB" id="FungiDB:SPRG_06896"/>
<proteinExistence type="predicted"/>
<dbReference type="EMBL" id="KK583216">
    <property type="protein sequence ID" value="KDO27626.1"/>
    <property type="molecule type" value="Genomic_DNA"/>
</dbReference>
<protein>
    <submittedName>
        <fullName evidence="2">Uncharacterized protein</fullName>
    </submittedName>
</protein>